<keyword evidence="3" id="KW-1185">Reference proteome</keyword>
<dbReference type="AlphaFoldDB" id="Q30YI6"/>
<proteinExistence type="predicted"/>
<dbReference type="KEGG" id="dde:Dde_2463"/>
<sequence length="108" mass="11751">MKQDIHPLILHNVPETYPPARLYLLPVVRIPRGPFRDPPYLPQPYSPLTADAAAITRDTVADAAAVHEAGFAQRTRQGQLPGHSGPLTRPAPAPSPELYTGRLVDTSL</sequence>
<evidence type="ECO:0000313" key="3">
    <source>
        <dbReference type="Proteomes" id="UP000002710"/>
    </source>
</evidence>
<dbReference type="RefSeq" id="WP_011368330.1">
    <property type="nucleotide sequence ID" value="NC_007519.1"/>
</dbReference>
<dbReference type="Proteomes" id="UP000002710">
    <property type="component" value="Chromosome"/>
</dbReference>
<evidence type="ECO:0000313" key="2">
    <source>
        <dbReference type="EMBL" id="ABB39260.1"/>
    </source>
</evidence>
<dbReference type="HOGENOM" id="CLU_2192733_0_0_7"/>
<gene>
    <name evidence="2" type="ordered locus">Dde_2463</name>
</gene>
<organism evidence="2 3">
    <name type="scientific">Oleidesulfovibrio alaskensis (strain ATCC BAA-1058 / DSM 17464 / G20)</name>
    <name type="common">Desulfovibrio alaskensis</name>
    <dbReference type="NCBI Taxonomy" id="207559"/>
    <lineage>
        <taxon>Bacteria</taxon>
        <taxon>Pseudomonadati</taxon>
        <taxon>Thermodesulfobacteriota</taxon>
        <taxon>Desulfovibrionia</taxon>
        <taxon>Desulfovibrionales</taxon>
        <taxon>Desulfovibrionaceae</taxon>
        <taxon>Oleidesulfovibrio</taxon>
    </lineage>
</organism>
<dbReference type="STRING" id="207559.Dde_2463"/>
<name>Q30YI6_OLEA2</name>
<feature type="region of interest" description="Disordered" evidence="1">
    <location>
        <begin position="72"/>
        <end position="108"/>
    </location>
</feature>
<reference evidence="2 3" key="1">
    <citation type="journal article" date="2011" name="J. Bacteriol.">
        <title>Complete genome sequence and updated annotation of Desulfovibrio alaskensis G20.</title>
        <authorList>
            <person name="Hauser L.J."/>
            <person name="Land M.L."/>
            <person name="Brown S.D."/>
            <person name="Larimer F."/>
            <person name="Keller K.L."/>
            <person name="Rapp-Giles B.J."/>
            <person name="Price M.N."/>
            <person name="Lin M."/>
            <person name="Bruce D.C."/>
            <person name="Detter J.C."/>
            <person name="Tapia R."/>
            <person name="Han C.S."/>
            <person name="Goodwin L.A."/>
            <person name="Cheng J.F."/>
            <person name="Pitluck S."/>
            <person name="Copeland A."/>
            <person name="Lucas S."/>
            <person name="Nolan M."/>
            <person name="Lapidus A.L."/>
            <person name="Palumbo A.V."/>
            <person name="Wall J.D."/>
        </authorList>
    </citation>
    <scope>NUCLEOTIDE SEQUENCE [LARGE SCALE GENOMIC DNA]</scope>
    <source>
        <strain evidence="3">ATCC BAA 1058 / DSM 17464 / G20</strain>
    </source>
</reference>
<protein>
    <submittedName>
        <fullName evidence="2">Uncharacterized protein</fullName>
    </submittedName>
</protein>
<dbReference type="EMBL" id="CP000112">
    <property type="protein sequence ID" value="ABB39260.1"/>
    <property type="molecule type" value="Genomic_DNA"/>
</dbReference>
<evidence type="ECO:0000256" key="1">
    <source>
        <dbReference type="SAM" id="MobiDB-lite"/>
    </source>
</evidence>
<accession>Q30YI6</accession>